<protein>
    <recommendedName>
        <fullName evidence="3">Secreted peptide</fullName>
    </recommendedName>
</protein>
<accession>A0A2M3ZLA9</accession>
<feature type="chain" id="PRO_5014688696" description="Secreted peptide" evidence="1">
    <location>
        <begin position="16"/>
        <end position="67"/>
    </location>
</feature>
<dbReference type="EMBL" id="GGFM01008565">
    <property type="protein sequence ID" value="MBW29316.1"/>
    <property type="molecule type" value="Transcribed_RNA"/>
</dbReference>
<evidence type="ECO:0008006" key="3">
    <source>
        <dbReference type="Google" id="ProtNLM"/>
    </source>
</evidence>
<keyword evidence="1" id="KW-0732">Signal</keyword>
<dbReference type="AlphaFoldDB" id="A0A2M3ZLA9"/>
<organism evidence="2">
    <name type="scientific">Anopheles braziliensis</name>
    <dbReference type="NCBI Taxonomy" id="58242"/>
    <lineage>
        <taxon>Eukaryota</taxon>
        <taxon>Metazoa</taxon>
        <taxon>Ecdysozoa</taxon>
        <taxon>Arthropoda</taxon>
        <taxon>Hexapoda</taxon>
        <taxon>Insecta</taxon>
        <taxon>Pterygota</taxon>
        <taxon>Neoptera</taxon>
        <taxon>Endopterygota</taxon>
        <taxon>Diptera</taxon>
        <taxon>Nematocera</taxon>
        <taxon>Culicoidea</taxon>
        <taxon>Culicidae</taxon>
        <taxon>Anophelinae</taxon>
        <taxon>Anopheles</taxon>
    </lineage>
</organism>
<evidence type="ECO:0000256" key="1">
    <source>
        <dbReference type="SAM" id="SignalP"/>
    </source>
</evidence>
<name>A0A2M3ZLA9_9DIPT</name>
<reference evidence="2" key="1">
    <citation type="submission" date="2018-01" db="EMBL/GenBank/DDBJ databases">
        <title>An insight into the sialome of Amazonian anophelines.</title>
        <authorList>
            <person name="Ribeiro J.M."/>
            <person name="Scarpassa V."/>
            <person name="Calvo E."/>
        </authorList>
    </citation>
    <scope>NUCLEOTIDE SEQUENCE</scope>
    <source>
        <tissue evidence="2">Salivary glands</tissue>
    </source>
</reference>
<proteinExistence type="predicted"/>
<evidence type="ECO:0000313" key="2">
    <source>
        <dbReference type="EMBL" id="MBW29316.1"/>
    </source>
</evidence>
<sequence>MKGLSLSLCVSLSLGLSSVSVSRMVRSGSELRTKQGCVYSGLGHTLCSLLDDTHNTLRFIFVFGPKS</sequence>
<feature type="signal peptide" evidence="1">
    <location>
        <begin position="1"/>
        <end position="15"/>
    </location>
</feature>